<dbReference type="InterPro" id="IPR006311">
    <property type="entry name" value="TAT_signal"/>
</dbReference>
<organism evidence="1">
    <name type="scientific">Halobacterium sp. NMX12-1</name>
    <dbReference type="NCBI Taxonomy" id="3166650"/>
    <lineage>
        <taxon>Archaea</taxon>
        <taxon>Methanobacteriati</taxon>
        <taxon>Methanobacteriota</taxon>
        <taxon>Stenosarchaea group</taxon>
        <taxon>Halobacteria</taxon>
        <taxon>Halobacteriales</taxon>
        <taxon>Halobacteriaceae</taxon>
        <taxon>Halobacterium</taxon>
    </lineage>
</organism>
<sequence>MSERSRREFLRATGGAVAPTGLALSGASQRAERAEWTVVETPTQRTLHDAAHTTTGAFAVGSNGLVLERDDGWSVVTDAGPTGNGNNLSSAATTTDGRRLWMAGASGVVGEYDPEADALTSRSAPDGVTNTFTDVAVTGAAGDATVYLADSSGQIHRSEANGREGTWTHTTPGSGAEIAAISVVGAAGVVVDQNGSLFETTDGETWTSVDAPAFDETLHDVELRASGTVVLAGAAGTVAIGAGGEWEQESAANNALYDVEVGDCGCVHAVGASGTVLHRRGHGTPPLRTLARAFDWWTRASPTGESLNAIALADPHVAVGASGTVLEREH</sequence>
<reference evidence="1" key="1">
    <citation type="submission" date="2024-06" db="EMBL/GenBank/DDBJ databases">
        <title>Genome Sequence of an extremely halophilic archaeon isolated from Permian era halite, Salado Formation, Carlsbad, New Mexico: Halobacterium sp. strain NMX12-1.</title>
        <authorList>
            <person name="Sotoa L."/>
            <person name="DasSarma P."/>
            <person name="Anton B.P."/>
            <person name="Vincze T."/>
            <person name="Verma I."/>
            <person name="Eralp B."/>
            <person name="Powers D.W."/>
            <person name="Dozier B.L."/>
            <person name="Roberts R.J."/>
            <person name="DasSarma S."/>
        </authorList>
    </citation>
    <scope>NUCLEOTIDE SEQUENCE</scope>
    <source>
        <strain evidence="1">NMX12-1</strain>
        <plasmid evidence="1">pNMX12-1_234</plasmid>
    </source>
</reference>
<proteinExistence type="predicted"/>
<dbReference type="GeneID" id="91107624"/>
<dbReference type="PROSITE" id="PS51318">
    <property type="entry name" value="TAT"/>
    <property type="match status" value="1"/>
</dbReference>
<dbReference type="AlphaFoldDB" id="A0AAU8C8N4"/>
<dbReference type="EMBL" id="CP159203">
    <property type="protein sequence ID" value="XCF15161.1"/>
    <property type="molecule type" value="Genomic_DNA"/>
</dbReference>
<keyword evidence="1" id="KW-0614">Plasmid</keyword>
<gene>
    <name evidence="1" type="ORF">ABSL23_00700</name>
</gene>
<geneLocation type="plasmid" evidence="1">
    <name>pNMX12-1_234</name>
</geneLocation>
<protein>
    <recommendedName>
        <fullName evidence="2">Twin-arginine translocation signal domain-containing protein</fullName>
    </recommendedName>
</protein>
<dbReference type="KEGG" id="hanx:ABSL23_00700"/>
<accession>A0AAU8C8N4</accession>
<evidence type="ECO:0000313" key="1">
    <source>
        <dbReference type="EMBL" id="XCF15161.1"/>
    </source>
</evidence>
<dbReference type="RefSeq" id="WP_353633275.1">
    <property type="nucleotide sequence ID" value="NZ_CP159203.1"/>
</dbReference>
<name>A0AAU8C8N4_9EURY</name>
<evidence type="ECO:0008006" key="2">
    <source>
        <dbReference type="Google" id="ProtNLM"/>
    </source>
</evidence>
<dbReference type="SUPFAM" id="SSF110296">
    <property type="entry name" value="Oligoxyloglucan reducing end-specific cellobiohydrolase"/>
    <property type="match status" value="1"/>
</dbReference>